<evidence type="ECO:0000256" key="5">
    <source>
        <dbReference type="ARBA" id="ARBA00022525"/>
    </source>
</evidence>
<name>A0A8H6JEF4_9PEZI</name>
<evidence type="ECO:0000256" key="11">
    <source>
        <dbReference type="ARBA" id="ARBA00023157"/>
    </source>
</evidence>
<evidence type="ECO:0000256" key="13">
    <source>
        <dbReference type="ARBA" id="ARBA00038359"/>
    </source>
</evidence>
<keyword evidence="8 17" id="KW-0732">Signal</keyword>
<keyword evidence="6" id="KW-0336">GPI-anchor</keyword>
<dbReference type="Proteomes" id="UP000639643">
    <property type="component" value="Unassembled WGS sequence"/>
</dbReference>
<keyword evidence="11 14" id="KW-1015">Disulfide bond</keyword>
<dbReference type="InterPro" id="IPR049326">
    <property type="entry name" value="Rhodopsin_dom_fungi"/>
</dbReference>
<protein>
    <submittedName>
        <fullName evidence="19">CFEM domain-containing protein</fullName>
    </submittedName>
</protein>
<keyword evidence="10 16" id="KW-0472">Membrane</keyword>
<dbReference type="Pfam" id="PF20684">
    <property type="entry name" value="Fung_rhodopsin"/>
    <property type="match status" value="1"/>
</dbReference>
<dbReference type="Pfam" id="PF05730">
    <property type="entry name" value="CFEM"/>
    <property type="match status" value="1"/>
</dbReference>
<keyword evidence="7 16" id="KW-0812">Transmembrane</keyword>
<dbReference type="InterPro" id="IPR008427">
    <property type="entry name" value="Extracellular_membr_CFEM_dom"/>
</dbReference>
<feature type="transmembrane region" description="Helical" evidence="16">
    <location>
        <begin position="97"/>
        <end position="116"/>
    </location>
</feature>
<feature type="signal peptide" evidence="17">
    <location>
        <begin position="1"/>
        <end position="20"/>
    </location>
</feature>
<keyword evidence="6" id="KW-0325">Glycoprotein</keyword>
<keyword evidence="14" id="KW-0349">Heme</keyword>
<feature type="binding site" description="axial binding residue" evidence="14">
    <location>
        <position position="46"/>
    </location>
    <ligand>
        <name>heme</name>
        <dbReference type="ChEBI" id="CHEBI:30413"/>
    </ligand>
    <ligandPart>
        <name>Fe</name>
        <dbReference type="ChEBI" id="CHEBI:18248"/>
    </ligandPart>
</feature>
<keyword evidence="20" id="KW-1185">Reference proteome</keyword>
<evidence type="ECO:0000256" key="17">
    <source>
        <dbReference type="SAM" id="SignalP"/>
    </source>
</evidence>
<evidence type="ECO:0000256" key="4">
    <source>
        <dbReference type="ARBA" id="ARBA00010031"/>
    </source>
</evidence>
<keyword evidence="14" id="KW-0479">Metal-binding</keyword>
<feature type="disulfide bond" evidence="14">
    <location>
        <begin position="28"/>
        <end position="68"/>
    </location>
</feature>
<evidence type="ECO:0000256" key="8">
    <source>
        <dbReference type="ARBA" id="ARBA00022729"/>
    </source>
</evidence>
<evidence type="ECO:0000256" key="1">
    <source>
        <dbReference type="ARBA" id="ARBA00004141"/>
    </source>
</evidence>
<accession>A0A8H6JEF4</accession>
<dbReference type="OrthoDB" id="2496787at2759"/>
<dbReference type="GO" id="GO:0046872">
    <property type="term" value="F:metal ion binding"/>
    <property type="evidence" value="ECO:0007669"/>
    <property type="project" value="UniProtKB-UniRule"/>
</dbReference>
<comment type="similarity">
    <text evidence="4">Belongs to the RBT5 family.</text>
</comment>
<keyword evidence="5" id="KW-0964">Secreted</keyword>
<feature type="disulfide bond" evidence="14">
    <location>
        <begin position="42"/>
        <end position="49"/>
    </location>
</feature>
<feature type="region of interest" description="Disordered" evidence="15">
    <location>
        <begin position="393"/>
        <end position="424"/>
    </location>
</feature>
<dbReference type="AlphaFoldDB" id="A0A8H6JEF4"/>
<reference evidence="19" key="1">
    <citation type="journal article" date="2020" name="Phytopathology">
        <title>Genome Sequence Resources of Colletotrichum truncatum, C. plurivorum, C. musicola, and C. sojae: Four Species Pathogenic to Soybean (Glycine max).</title>
        <authorList>
            <person name="Rogerio F."/>
            <person name="Boufleur T.R."/>
            <person name="Ciampi-Guillardi M."/>
            <person name="Sukno S.A."/>
            <person name="Thon M.R."/>
            <person name="Massola Junior N.S."/>
            <person name="Baroncelli R."/>
        </authorList>
    </citation>
    <scope>NUCLEOTIDE SEQUENCE</scope>
    <source>
        <strain evidence="19">LFN0074</strain>
    </source>
</reference>
<evidence type="ECO:0000256" key="16">
    <source>
        <dbReference type="SAM" id="Phobius"/>
    </source>
</evidence>
<feature type="transmembrane region" description="Helical" evidence="16">
    <location>
        <begin position="216"/>
        <end position="237"/>
    </location>
</feature>
<evidence type="ECO:0000256" key="15">
    <source>
        <dbReference type="SAM" id="MobiDB-lite"/>
    </source>
</evidence>
<sequence length="424" mass="46377">MKTLHLAVALVAAGAGIALADISSYPSCAVICAAGALPKSSCPDLDQKCLCADTNFASLVTGCIKEKCTIAEALRAANQSANSCGVVVDDNRSLPRFLTGFLFVLPTVFIGIRIANKIVNPSPLGADDYTAFIGYICTVPLVPIIYRSLDIGLGNPVWTVELFGITEFFKMLFATQVLYITGLALVKASILFFLLRIFPSRGFRRVLWGTQIFNGLVGLIYILLTFTMCRPLSAVWLKWSYEKNTKAPQCYNYNLIIITHALINIVLDVWMLLLPLTQLYKLKLVLRKKIGVMMMFSVGVFLVAVSAVRIRTMVRFVTVVNVTTEALWVYVWTFTELCVGVFVACMPSAGQLWRTLFKKPGTTTTAASGESKSRRNSAYATEMASLSMSLTTLTPNSKHRDNSVISSAEASDRLGPARSTHSAV</sequence>
<dbReference type="InterPro" id="IPR052337">
    <property type="entry name" value="SAT4-like"/>
</dbReference>
<dbReference type="GO" id="GO:0005576">
    <property type="term" value="C:extracellular region"/>
    <property type="evidence" value="ECO:0007669"/>
    <property type="project" value="UniProtKB-SubCell"/>
</dbReference>
<feature type="disulfide bond" evidence="14">
    <location>
        <begin position="32"/>
        <end position="63"/>
    </location>
</feature>
<feature type="chain" id="PRO_5034760381" evidence="17">
    <location>
        <begin position="21"/>
        <end position="424"/>
    </location>
</feature>
<evidence type="ECO:0000256" key="6">
    <source>
        <dbReference type="ARBA" id="ARBA00022622"/>
    </source>
</evidence>
<evidence type="ECO:0000256" key="12">
    <source>
        <dbReference type="ARBA" id="ARBA00023288"/>
    </source>
</evidence>
<feature type="transmembrane region" description="Helical" evidence="16">
    <location>
        <begin position="128"/>
        <end position="149"/>
    </location>
</feature>
<dbReference type="SMART" id="SM00747">
    <property type="entry name" value="CFEM"/>
    <property type="match status" value="1"/>
</dbReference>
<feature type="transmembrane region" description="Helical" evidence="16">
    <location>
        <begin position="330"/>
        <end position="349"/>
    </location>
</feature>
<evidence type="ECO:0000313" key="20">
    <source>
        <dbReference type="Proteomes" id="UP000639643"/>
    </source>
</evidence>
<feature type="disulfide bond" evidence="14">
    <location>
        <begin position="51"/>
        <end position="84"/>
    </location>
</feature>
<evidence type="ECO:0000256" key="10">
    <source>
        <dbReference type="ARBA" id="ARBA00023136"/>
    </source>
</evidence>
<keyword evidence="12" id="KW-0449">Lipoprotein</keyword>
<dbReference type="PANTHER" id="PTHR33048:SF143">
    <property type="entry name" value="EXTRACELLULAR MEMBRANE PROTEIN CFEM DOMAIN-CONTAINING PROTEIN-RELATED"/>
    <property type="match status" value="1"/>
</dbReference>
<comment type="caution">
    <text evidence="19">The sequence shown here is derived from an EMBL/GenBank/DDBJ whole genome shotgun (WGS) entry which is preliminary data.</text>
</comment>
<feature type="transmembrane region" description="Helical" evidence="16">
    <location>
        <begin position="257"/>
        <end position="280"/>
    </location>
</feature>
<comment type="similarity">
    <text evidence="13">Belongs to the SAT4 family.</text>
</comment>
<evidence type="ECO:0000256" key="7">
    <source>
        <dbReference type="ARBA" id="ARBA00022692"/>
    </source>
</evidence>
<organism evidence="19 20">
    <name type="scientific">Colletotrichum musicola</name>
    <dbReference type="NCBI Taxonomy" id="2175873"/>
    <lineage>
        <taxon>Eukaryota</taxon>
        <taxon>Fungi</taxon>
        <taxon>Dikarya</taxon>
        <taxon>Ascomycota</taxon>
        <taxon>Pezizomycotina</taxon>
        <taxon>Sordariomycetes</taxon>
        <taxon>Hypocreomycetidae</taxon>
        <taxon>Glomerellales</taxon>
        <taxon>Glomerellaceae</taxon>
        <taxon>Colletotrichum</taxon>
        <taxon>Colletotrichum orchidearum species complex</taxon>
    </lineage>
</organism>
<gene>
    <name evidence="19" type="ORF">CMUS01_13224</name>
</gene>
<evidence type="ECO:0000256" key="3">
    <source>
        <dbReference type="ARBA" id="ARBA00004613"/>
    </source>
</evidence>
<feature type="transmembrane region" description="Helical" evidence="16">
    <location>
        <begin position="169"/>
        <end position="195"/>
    </location>
</feature>
<feature type="domain" description="CFEM" evidence="18">
    <location>
        <begin position="1"/>
        <end position="109"/>
    </location>
</feature>
<dbReference type="GO" id="GO:0098552">
    <property type="term" value="C:side of membrane"/>
    <property type="evidence" value="ECO:0007669"/>
    <property type="project" value="UniProtKB-KW"/>
</dbReference>
<evidence type="ECO:0000256" key="9">
    <source>
        <dbReference type="ARBA" id="ARBA00022989"/>
    </source>
</evidence>
<comment type="subcellular location">
    <subcellularLocation>
        <location evidence="2">Membrane</location>
        <topology evidence="2">Lipid-anchor</topology>
        <topology evidence="2">GPI-anchor</topology>
    </subcellularLocation>
    <subcellularLocation>
        <location evidence="1">Membrane</location>
        <topology evidence="1">Multi-pass membrane protein</topology>
    </subcellularLocation>
    <subcellularLocation>
        <location evidence="3">Secreted</location>
    </subcellularLocation>
</comment>
<dbReference type="EMBL" id="WIGM01000813">
    <property type="protein sequence ID" value="KAF6811587.1"/>
    <property type="molecule type" value="Genomic_DNA"/>
</dbReference>
<evidence type="ECO:0000256" key="2">
    <source>
        <dbReference type="ARBA" id="ARBA00004589"/>
    </source>
</evidence>
<evidence type="ECO:0000259" key="18">
    <source>
        <dbReference type="PROSITE" id="PS52012"/>
    </source>
</evidence>
<evidence type="ECO:0000256" key="14">
    <source>
        <dbReference type="PROSITE-ProRule" id="PRU01356"/>
    </source>
</evidence>
<proteinExistence type="inferred from homology"/>
<keyword evidence="9 16" id="KW-1133">Transmembrane helix</keyword>
<dbReference type="PANTHER" id="PTHR33048">
    <property type="entry name" value="PTH11-LIKE INTEGRAL MEMBRANE PROTEIN (AFU_ORTHOLOGUE AFUA_5G11245)"/>
    <property type="match status" value="1"/>
</dbReference>
<dbReference type="PROSITE" id="PS52012">
    <property type="entry name" value="CFEM"/>
    <property type="match status" value="1"/>
</dbReference>
<keyword evidence="14" id="KW-0408">Iron</keyword>
<evidence type="ECO:0000313" key="19">
    <source>
        <dbReference type="EMBL" id="KAF6811587.1"/>
    </source>
</evidence>
<feature type="transmembrane region" description="Helical" evidence="16">
    <location>
        <begin position="292"/>
        <end position="310"/>
    </location>
</feature>